<name>A0ABD2LSE5_9BILA</name>
<dbReference type="InterPro" id="IPR003734">
    <property type="entry name" value="DUF155"/>
</dbReference>
<evidence type="ECO:0008006" key="7">
    <source>
        <dbReference type="Google" id="ProtNLM"/>
    </source>
</evidence>
<dbReference type="Pfam" id="PF02582">
    <property type="entry name" value="DUF155"/>
    <property type="match status" value="1"/>
</dbReference>
<feature type="domain" description="DUF155" evidence="3">
    <location>
        <begin position="100"/>
        <end position="292"/>
    </location>
</feature>
<dbReference type="PANTHER" id="PTHR16255:SF1">
    <property type="entry name" value="REQUIRED FOR MEIOTIC NUCLEAR DIVISION PROTEIN 1 HOMOLOG"/>
    <property type="match status" value="1"/>
</dbReference>
<feature type="compositionally biased region" description="Polar residues" evidence="2">
    <location>
        <begin position="1"/>
        <end position="18"/>
    </location>
</feature>
<proteinExistence type="inferred from homology"/>
<dbReference type="InterPro" id="IPR051624">
    <property type="entry name" value="RMD1/Sad1-interacting"/>
</dbReference>
<dbReference type="AlphaFoldDB" id="A0ABD2LSE5"/>
<protein>
    <recommendedName>
        <fullName evidence="7">Non-structural maintenance of chromosomes element 4</fullName>
    </recommendedName>
</protein>
<comment type="similarity">
    <text evidence="1">Belongs to the RMD1/sif2 family.</text>
</comment>
<gene>
    <name evidence="5" type="ORF">niasHT_007622</name>
</gene>
<keyword evidence="6" id="KW-1185">Reference proteome</keyword>
<comment type="caution">
    <text evidence="5">The sequence shown here is derived from an EMBL/GenBank/DDBJ whole genome shotgun (WGS) entry which is preliminary data.</text>
</comment>
<evidence type="ECO:0000256" key="1">
    <source>
        <dbReference type="ARBA" id="ARBA00008306"/>
    </source>
</evidence>
<reference evidence="5 6" key="1">
    <citation type="submission" date="2024-10" db="EMBL/GenBank/DDBJ databases">
        <authorList>
            <person name="Kim D."/>
        </authorList>
    </citation>
    <scope>NUCLEOTIDE SEQUENCE [LARGE SCALE GENOMIC DNA]</scope>
    <source>
        <strain evidence="5">BH-2024</strain>
    </source>
</reference>
<organism evidence="5 6">
    <name type="scientific">Heterodera trifolii</name>
    <dbReference type="NCBI Taxonomy" id="157864"/>
    <lineage>
        <taxon>Eukaryota</taxon>
        <taxon>Metazoa</taxon>
        <taxon>Ecdysozoa</taxon>
        <taxon>Nematoda</taxon>
        <taxon>Chromadorea</taxon>
        <taxon>Rhabditida</taxon>
        <taxon>Tylenchina</taxon>
        <taxon>Tylenchomorpha</taxon>
        <taxon>Tylenchoidea</taxon>
        <taxon>Heteroderidae</taxon>
        <taxon>Heteroderinae</taxon>
        <taxon>Heterodera</taxon>
    </lineage>
</organism>
<feature type="compositionally biased region" description="Polar residues" evidence="2">
    <location>
        <begin position="539"/>
        <end position="564"/>
    </location>
</feature>
<evidence type="ECO:0000259" key="3">
    <source>
        <dbReference type="Pfam" id="PF02582"/>
    </source>
</evidence>
<evidence type="ECO:0000313" key="6">
    <source>
        <dbReference type="Proteomes" id="UP001620626"/>
    </source>
</evidence>
<dbReference type="GO" id="GO:0005739">
    <property type="term" value="C:mitochondrion"/>
    <property type="evidence" value="ECO:0007669"/>
    <property type="project" value="UniProtKB-ARBA"/>
</dbReference>
<accession>A0ABD2LSE5</accession>
<feature type="region of interest" description="Disordered" evidence="2">
    <location>
        <begin position="1"/>
        <end position="27"/>
    </location>
</feature>
<dbReference type="InterPro" id="IPR014854">
    <property type="entry name" value="Nse4_C"/>
</dbReference>
<feature type="region of interest" description="Disordered" evidence="2">
    <location>
        <begin position="517"/>
        <end position="565"/>
    </location>
</feature>
<dbReference type="EMBL" id="JBICBT010000334">
    <property type="protein sequence ID" value="KAL3117219.1"/>
    <property type="molecule type" value="Genomic_DNA"/>
</dbReference>
<evidence type="ECO:0000259" key="4">
    <source>
        <dbReference type="Pfam" id="PF08743"/>
    </source>
</evidence>
<dbReference type="Proteomes" id="UP001620626">
    <property type="component" value="Unassembled WGS sequence"/>
</dbReference>
<sequence length="681" mass="78633">MSGHSQELRQNSFVQQKSRNNRRKRPLTMLFKHKKQNVTTTGPLREVNCVPIAEGLDIDAMCGDLNFTNYFTLNYVDDNKIAVHCQRKAQQKAQIFDDFFVFAEGVVVFWDVDRNSQQSIINLLRKYQHNPFTDHLKDDEEETMTIDFTPGPSYASNDVVFLNSERHQNAEHSLNGSNSEMEQFAFSHAMAASVKMGIWEQTLDKYLDDKVQLCIEGMKDKNGRWWNLRRNGIPWTHKKALRMIGNFADLRHAVNSTDLLSKDVYWDLSKVEPIYGSLARRLCLQSRRNLINERLGHCEYFSKTISEALNIEHSHFLEKENINKSMLNGQNVLVGDVHYSLQNENDLMFVDEGEEAEHFAEGTSAQHQPNLRSDQQRRLSFIQTTSLIKDELRKAEQGQASGNAIERLFEQVHRSNVEIDNVDNLRTLCRGGETLDQLIQLSVTQVEGMKDETAHCLDPGKLVARLKSFAISHRKTGDCDHFATIGRHFNFLLRKTPNFYYLRPCYELKSDGPFLREKTQRKRTNQKMKEEAQVVKGKTLSQMSEATSATASEDGTGAGSSTAVNKELDNVRRHLKRVYKQNGTDSVDYYRFVLHPDSFGETVENMFFVSFLIRDGQVRLRVDPNNGLASIVKLSREEREERCCARERPKTQTVPRLDYTTWHRMVQELNITKPYITRRAQ</sequence>
<feature type="domain" description="Non-structural maintenance of chromosome element 4 C-terminal" evidence="4">
    <location>
        <begin position="587"/>
        <end position="676"/>
    </location>
</feature>
<dbReference type="Pfam" id="PF08743">
    <property type="entry name" value="Nse4_C"/>
    <property type="match status" value="1"/>
</dbReference>
<evidence type="ECO:0000256" key="2">
    <source>
        <dbReference type="SAM" id="MobiDB-lite"/>
    </source>
</evidence>
<dbReference type="PANTHER" id="PTHR16255">
    <property type="entry name" value="REQUIRED FOR MEIOTIC NUCLEAR DIVISION PROTEIN 1 HOMOLOG"/>
    <property type="match status" value="1"/>
</dbReference>
<evidence type="ECO:0000313" key="5">
    <source>
        <dbReference type="EMBL" id="KAL3117219.1"/>
    </source>
</evidence>